<comment type="caution">
    <text evidence="2">The sequence shown here is derived from an EMBL/GenBank/DDBJ whole genome shotgun (WGS) entry which is preliminary data.</text>
</comment>
<dbReference type="HOGENOM" id="CLU_3047427_0_0_11"/>
<organism evidence="2 3">
    <name type="scientific">Prescottella equi ATCC 33707</name>
    <dbReference type="NCBI Taxonomy" id="525370"/>
    <lineage>
        <taxon>Bacteria</taxon>
        <taxon>Bacillati</taxon>
        <taxon>Actinomycetota</taxon>
        <taxon>Actinomycetes</taxon>
        <taxon>Mycobacteriales</taxon>
        <taxon>Nocardiaceae</taxon>
        <taxon>Prescottella</taxon>
    </lineage>
</organism>
<dbReference type="Proteomes" id="UP000004245">
    <property type="component" value="Unassembled WGS sequence"/>
</dbReference>
<proteinExistence type="predicted"/>
<sequence length="54" mass="5938">MRTAPIEVSIPGTAIAYIHRSGERNAAHIERNRTLSSASPSSRFTDSWVDEHGT</sequence>
<dbReference type="AlphaFoldDB" id="E9SXP0"/>
<accession>E9SXP0</accession>
<protein>
    <submittedName>
        <fullName evidence="2">Uncharacterized protein</fullName>
    </submittedName>
</protein>
<evidence type="ECO:0000256" key="1">
    <source>
        <dbReference type="SAM" id="MobiDB-lite"/>
    </source>
</evidence>
<evidence type="ECO:0000313" key="2">
    <source>
        <dbReference type="EMBL" id="EGD25324.1"/>
    </source>
</evidence>
<reference evidence="2" key="1">
    <citation type="submission" date="2011-01" db="EMBL/GenBank/DDBJ databases">
        <authorList>
            <person name="Muzny D."/>
            <person name="Qin X."/>
            <person name="Buhay C."/>
            <person name="Dugan-Rocha S."/>
            <person name="Ding Y."/>
            <person name="Chen G."/>
            <person name="Hawes A."/>
            <person name="Holder M."/>
            <person name="Jhangiani S."/>
            <person name="Johnson A."/>
            <person name="Khan Z."/>
            <person name="Li Z."/>
            <person name="Liu W."/>
            <person name="Liu X."/>
            <person name="Perez L."/>
            <person name="Shen H."/>
            <person name="Wang Q."/>
            <person name="Watt J."/>
            <person name="Xi L."/>
            <person name="Xin Y."/>
            <person name="Zhou J."/>
            <person name="Deng J."/>
            <person name="Jiang H."/>
            <person name="Liu Y."/>
            <person name="Qu J."/>
            <person name="Song X.-Z."/>
            <person name="Zhang L."/>
            <person name="Villasana D."/>
            <person name="Johnson A."/>
            <person name="Liu J."/>
            <person name="Liyanage D."/>
            <person name="Lorensuhewa L."/>
            <person name="Robinson T."/>
            <person name="Song A."/>
            <person name="Song B.-B."/>
            <person name="Dinh H."/>
            <person name="Thornton R."/>
            <person name="Coyle M."/>
            <person name="Francisco L."/>
            <person name="Jackson L."/>
            <person name="Javaid M."/>
            <person name="Korchina V."/>
            <person name="Kovar C."/>
            <person name="Mata R."/>
            <person name="Mathew T."/>
            <person name="Ngo R."/>
            <person name="Nguyen L."/>
            <person name="Nguyen N."/>
            <person name="Okwuonu G."/>
            <person name="Ongeri F."/>
            <person name="Pham C."/>
            <person name="Simmons D."/>
            <person name="Wilczek-Boney K."/>
            <person name="Hale W."/>
            <person name="Jakkamsetti A."/>
            <person name="Pham P."/>
            <person name="Ruth R."/>
            <person name="San Lucas F."/>
            <person name="Warren J."/>
            <person name="Zhang J."/>
            <person name="Zhao Z."/>
            <person name="Zhou C."/>
            <person name="Zhu D."/>
            <person name="Lee S."/>
            <person name="Bess C."/>
            <person name="Blankenburg K."/>
            <person name="Forbes L."/>
            <person name="Fu Q."/>
            <person name="Gubbala S."/>
            <person name="Hirani K."/>
            <person name="Jayaseelan J.C."/>
            <person name="Lara F."/>
            <person name="Munidasa M."/>
            <person name="Palculict T."/>
            <person name="Patil S."/>
            <person name="Pu L.-L."/>
            <person name="Saada N."/>
            <person name="Tang L."/>
            <person name="Weissenberger G."/>
            <person name="Zhu Y."/>
            <person name="Hemphill L."/>
            <person name="Shang Y."/>
            <person name="Youmans B."/>
            <person name="Ayvaz T."/>
            <person name="Ross M."/>
            <person name="Santibanez J."/>
            <person name="Aqrawi P."/>
            <person name="Gross S."/>
            <person name="Joshi V."/>
            <person name="Fowler G."/>
            <person name="Nazareth L."/>
            <person name="Reid J."/>
            <person name="Worley K."/>
            <person name="Petrosino J."/>
            <person name="Highlander S."/>
            <person name="Gibbs R."/>
        </authorList>
    </citation>
    <scope>NUCLEOTIDE SEQUENCE [LARGE SCALE GENOMIC DNA]</scope>
    <source>
        <strain evidence="2">ATCC 33707</strain>
    </source>
</reference>
<gene>
    <name evidence="2" type="ORF">HMPREF0724_11105</name>
</gene>
<dbReference type="EMBL" id="ADNW02000006">
    <property type="protein sequence ID" value="EGD25324.1"/>
    <property type="molecule type" value="Genomic_DNA"/>
</dbReference>
<feature type="region of interest" description="Disordered" evidence="1">
    <location>
        <begin position="30"/>
        <end position="54"/>
    </location>
</feature>
<keyword evidence="3" id="KW-1185">Reference proteome</keyword>
<evidence type="ECO:0000313" key="3">
    <source>
        <dbReference type="Proteomes" id="UP000004245"/>
    </source>
</evidence>
<feature type="compositionally biased region" description="Polar residues" evidence="1">
    <location>
        <begin position="34"/>
        <end position="45"/>
    </location>
</feature>
<name>E9SXP0_RHOHA</name>